<dbReference type="STRING" id="1112.A9D12_09070"/>
<feature type="domain" description="Pili assembly chaperone N-terminal" evidence="2">
    <location>
        <begin position="33"/>
        <end position="141"/>
    </location>
</feature>
<feature type="signal peptide" evidence="1">
    <location>
        <begin position="1"/>
        <end position="26"/>
    </location>
</feature>
<dbReference type="Proteomes" id="UP000078263">
    <property type="component" value="Chromosome"/>
</dbReference>
<dbReference type="Pfam" id="PF00345">
    <property type="entry name" value="PapD_N"/>
    <property type="match status" value="1"/>
</dbReference>
<gene>
    <name evidence="3" type="ORF">A9D12_09070</name>
</gene>
<dbReference type="Gene3D" id="2.60.40.10">
    <property type="entry name" value="Immunoglobulins"/>
    <property type="match status" value="1"/>
</dbReference>
<feature type="chain" id="PRO_5008251781" description="Pili assembly chaperone N-terminal domain-containing protein" evidence="1">
    <location>
        <begin position="27"/>
        <end position="236"/>
    </location>
</feature>
<dbReference type="GO" id="GO:0030288">
    <property type="term" value="C:outer membrane-bounded periplasmic space"/>
    <property type="evidence" value="ECO:0007669"/>
    <property type="project" value="InterPro"/>
</dbReference>
<dbReference type="PANTHER" id="PTHR30251">
    <property type="entry name" value="PILUS ASSEMBLY CHAPERONE"/>
    <property type="match status" value="1"/>
</dbReference>
<dbReference type="InterPro" id="IPR008962">
    <property type="entry name" value="PapD-like_sf"/>
</dbReference>
<reference evidence="3 4" key="1">
    <citation type="submission" date="2016-05" db="EMBL/GenBank/DDBJ databases">
        <title>Compelete Genome Sequence of Bacteriochlorophyll-Synthesizing Bacterium Porphyrobacter neustonensis DSM 9434.</title>
        <authorList>
            <person name="Shi X.-L."/>
            <person name="Wu Y.-H."/>
            <person name="Cheng H."/>
            <person name="Xu L."/>
            <person name="Zhang X.-Q."/>
            <person name="Wang C.-S."/>
            <person name="Xu X.-W."/>
        </authorList>
    </citation>
    <scope>NUCLEOTIDE SEQUENCE [LARGE SCALE GENOMIC DNA]</scope>
    <source>
        <strain evidence="3 4">DSM 9434</strain>
    </source>
</reference>
<keyword evidence="4" id="KW-1185">Reference proteome</keyword>
<evidence type="ECO:0000313" key="3">
    <source>
        <dbReference type="EMBL" id="ANK13075.1"/>
    </source>
</evidence>
<evidence type="ECO:0000259" key="2">
    <source>
        <dbReference type="Pfam" id="PF00345"/>
    </source>
</evidence>
<name>A0A192D4R8_9SPHN</name>
<dbReference type="GO" id="GO:0071555">
    <property type="term" value="P:cell wall organization"/>
    <property type="evidence" value="ECO:0007669"/>
    <property type="project" value="InterPro"/>
</dbReference>
<dbReference type="KEGG" id="pns:A9D12_09070"/>
<protein>
    <recommendedName>
        <fullName evidence="2">Pili assembly chaperone N-terminal domain-containing protein</fullName>
    </recommendedName>
</protein>
<dbReference type="AlphaFoldDB" id="A0A192D4R8"/>
<dbReference type="InterPro" id="IPR013783">
    <property type="entry name" value="Ig-like_fold"/>
</dbReference>
<proteinExistence type="predicted"/>
<accession>A0A192D4R8</accession>
<dbReference type="SUPFAM" id="SSF49354">
    <property type="entry name" value="PapD-like"/>
    <property type="match status" value="1"/>
</dbReference>
<dbReference type="PANTHER" id="PTHR30251:SF4">
    <property type="entry name" value="SLR1668 PROTEIN"/>
    <property type="match status" value="1"/>
</dbReference>
<sequence length="236" mass="24773">MTIALRRVWPVLAAGLLGLAAVPATAGALTALPVRVAVPAHSQFCAITLGNEGATDIAVQIRGYRWHQDGGTDALDESQRLAVNPAIVTIPPGTRRLVRCSLPEPTGPAEDTFRLIVSELPLADGAAGTVQTLLQLSIPVFRANPDTRAALSWRAAPDGRLEVTNTGTRHVRVADLVLRPATASDSARVKANAYLLAGATRVFAHPDMPPGEIAAIEAVDEDGAVLTVQPERVSQP</sequence>
<dbReference type="InterPro" id="IPR050643">
    <property type="entry name" value="Periplasmic_pilus_chap"/>
</dbReference>
<evidence type="ECO:0000256" key="1">
    <source>
        <dbReference type="SAM" id="SignalP"/>
    </source>
</evidence>
<evidence type="ECO:0000313" key="4">
    <source>
        <dbReference type="Proteomes" id="UP000078263"/>
    </source>
</evidence>
<dbReference type="RefSeq" id="WP_068351051.1">
    <property type="nucleotide sequence ID" value="NZ_CP016033.1"/>
</dbReference>
<dbReference type="EMBL" id="CP016033">
    <property type="protein sequence ID" value="ANK13075.1"/>
    <property type="molecule type" value="Genomic_DNA"/>
</dbReference>
<keyword evidence="1" id="KW-0732">Signal</keyword>
<organism evidence="3 4">
    <name type="scientific">Erythrobacter neustonensis</name>
    <dbReference type="NCBI Taxonomy" id="1112"/>
    <lineage>
        <taxon>Bacteria</taxon>
        <taxon>Pseudomonadati</taxon>
        <taxon>Pseudomonadota</taxon>
        <taxon>Alphaproteobacteria</taxon>
        <taxon>Sphingomonadales</taxon>
        <taxon>Erythrobacteraceae</taxon>
        <taxon>Erythrobacter/Porphyrobacter group</taxon>
        <taxon>Erythrobacter</taxon>
    </lineage>
</organism>
<dbReference type="InterPro" id="IPR016147">
    <property type="entry name" value="Pili_assmbl_chaperone_N"/>
</dbReference>